<dbReference type="EMBL" id="CP050951">
    <property type="protein sequence ID" value="QJQ09558.1"/>
    <property type="molecule type" value="Genomic_DNA"/>
</dbReference>
<dbReference type="Proteomes" id="UP000218731">
    <property type="component" value="Chromosome 1"/>
</dbReference>
<reference evidence="2 4" key="2">
    <citation type="submission" date="2016-04" db="EMBL/GenBank/DDBJ databases">
        <authorList>
            <person name="Qiu J."/>
        </authorList>
    </citation>
    <scope>NUCLEOTIDE SEQUENCE [LARGE SCALE GENOMIC DNA]</scope>
    <source>
        <strain evidence="2 4">JQ581</strain>
    </source>
</reference>
<dbReference type="Proteomes" id="UP000516786">
    <property type="component" value="Chromosome"/>
</dbReference>
<evidence type="ECO:0000313" key="4">
    <source>
        <dbReference type="Proteomes" id="UP000076857"/>
    </source>
</evidence>
<dbReference type="RefSeq" id="WP_016485782.1">
    <property type="nucleotide sequence ID" value="NZ_AP015029.1"/>
</dbReference>
<organism evidence="1 5">
    <name type="scientific">Pseudomonas putida</name>
    <name type="common">Arthrobacter siderocapsulatus</name>
    <dbReference type="NCBI Taxonomy" id="303"/>
    <lineage>
        <taxon>Bacteria</taxon>
        <taxon>Pseudomonadati</taxon>
        <taxon>Pseudomonadota</taxon>
        <taxon>Gammaproteobacteria</taxon>
        <taxon>Pseudomonadales</taxon>
        <taxon>Pseudomonadaceae</taxon>
        <taxon>Pseudomonas</taxon>
    </lineage>
</organism>
<accession>A0A166IN48</accession>
<dbReference type="Proteomes" id="UP000076857">
    <property type="component" value="Chromosome"/>
</dbReference>
<evidence type="ECO:0000313" key="5">
    <source>
        <dbReference type="Proteomes" id="UP000218731"/>
    </source>
</evidence>
<reference evidence="1 5" key="1">
    <citation type="submission" date="2015-11" db="EMBL/GenBank/DDBJ databases">
        <title>Complete genome sequencing of a biphenyl-degrading bacterium, Pseudomonas putida KF715 (=NBRC110667).</title>
        <authorList>
            <person name="Suenaga H."/>
            <person name="Fujihara N."/>
            <person name="Watanabe T."/>
            <person name="Hirose J."/>
            <person name="Kimura N."/>
            <person name="Yamazoe A."/>
            <person name="Hosoyama A."/>
            <person name="Shimodaira J."/>
            <person name="Furukawa K."/>
        </authorList>
    </citation>
    <scope>NUCLEOTIDE SEQUENCE [LARGE SCALE GENOMIC DNA]</scope>
    <source>
        <strain evidence="1 5">KF715</strain>
    </source>
</reference>
<dbReference type="OrthoDB" id="7864804at2"/>
<dbReference type="EMBL" id="AP015029">
    <property type="protein sequence ID" value="BAW22430.1"/>
    <property type="molecule type" value="Genomic_DNA"/>
</dbReference>
<dbReference type="AlphaFoldDB" id="A0A166IN48"/>
<proteinExistence type="predicted"/>
<sequence>MKTGFREAQRAVIAALESGEYQHVSRGDIDIKNLLATGEVSAREVVEVVRSCRGIHHASSPHHAVAAVEVHVLKRDGWYIKFFFIEPDTWFISVHQ</sequence>
<evidence type="ECO:0000313" key="2">
    <source>
        <dbReference type="EMBL" id="QJQ09558.1"/>
    </source>
</evidence>
<gene>
    <name evidence="2" type="ORF">A3L25_009030</name>
    <name evidence="3" type="ORF">ID616_08840</name>
    <name evidence="1" type="ORF">KF715C_ch18570</name>
</gene>
<evidence type="ECO:0000313" key="6">
    <source>
        <dbReference type="Proteomes" id="UP000516786"/>
    </source>
</evidence>
<name>A0A166IN48_PSEPU</name>
<protein>
    <submittedName>
        <fullName evidence="1">Uncharacterized protein</fullName>
    </submittedName>
</protein>
<reference evidence="2 4" key="3">
    <citation type="submission" date="2020-04" db="EMBL/GenBank/DDBJ databases">
        <title>Complete genome sequence of Pseudomonas putida strain JQ581.</title>
        <authorList>
            <person name="Mu Y."/>
        </authorList>
    </citation>
    <scope>NUCLEOTIDE SEQUENCE [LARGE SCALE GENOMIC DNA]</scope>
    <source>
        <strain evidence="2 4">JQ581</strain>
    </source>
</reference>
<reference evidence="3 6" key="4">
    <citation type="submission" date="2020-09" db="EMBL/GenBank/DDBJ databases">
        <title>Co-existence of a novel multidrug-resistance efflux pump with carbapenem resistance gene blaVIM-2 in one megaplasmid in Pseudomonas putida.</title>
        <authorList>
            <person name="Peng K."/>
            <person name="Li R."/>
        </authorList>
    </citation>
    <scope>NUCLEOTIDE SEQUENCE [LARGE SCALE GENOMIC DNA]</scope>
    <source>
        <strain evidence="3 6">ZXPA-20</strain>
    </source>
</reference>
<evidence type="ECO:0000313" key="3">
    <source>
        <dbReference type="EMBL" id="QOC99779.1"/>
    </source>
</evidence>
<evidence type="ECO:0000313" key="1">
    <source>
        <dbReference type="EMBL" id="BAW22430.1"/>
    </source>
</evidence>
<dbReference type="EMBL" id="CP061723">
    <property type="protein sequence ID" value="QOC99779.1"/>
    <property type="molecule type" value="Genomic_DNA"/>
</dbReference>